<evidence type="ECO:0000256" key="1">
    <source>
        <dbReference type="SAM" id="MobiDB-lite"/>
    </source>
</evidence>
<protein>
    <submittedName>
        <fullName evidence="2">Uncharacterized protein</fullName>
    </submittedName>
</protein>
<sequence>MTHEVHAEQARRKRSVEEKQQSSIPSLPGPKAVTWILYEPMDRDKSLLLAMTSSLITSFFPYPSPFFPVTHKMALNSFL</sequence>
<reference evidence="2" key="2">
    <citation type="submission" date="2015-06" db="UniProtKB">
        <authorList>
            <consortium name="EnsemblPlants"/>
        </authorList>
    </citation>
    <scope>IDENTIFICATION</scope>
    <source>
        <strain evidence="2">cv. Heinz 1706</strain>
    </source>
</reference>
<dbReference type="HOGENOM" id="CLU_2610601_0_0_1"/>
<feature type="compositionally biased region" description="Basic and acidic residues" evidence="1">
    <location>
        <begin position="1"/>
        <end position="20"/>
    </location>
</feature>
<accession>K4D1J5</accession>
<dbReference type="STRING" id="4081.K4D1J5"/>
<evidence type="ECO:0000313" key="3">
    <source>
        <dbReference type="Proteomes" id="UP000004994"/>
    </source>
</evidence>
<dbReference type="EnsemblPlants" id="Solyc10g062050.1.1">
    <property type="protein sequence ID" value="Solyc10g062050.1.1"/>
    <property type="gene ID" value="Solyc10g062050.1"/>
</dbReference>
<dbReference type="AlphaFoldDB" id="K4D1J5"/>
<keyword evidence="3" id="KW-1185">Reference proteome</keyword>
<dbReference type="Proteomes" id="UP000004994">
    <property type="component" value="Chromosome 10"/>
</dbReference>
<dbReference type="PaxDb" id="4081-Solyc10g062050.1.1"/>
<dbReference type="Gramene" id="Solyc10g062050.1.1">
    <property type="protein sequence ID" value="Solyc10g062050.1.1"/>
    <property type="gene ID" value="Solyc10g062050.1"/>
</dbReference>
<evidence type="ECO:0000313" key="2">
    <source>
        <dbReference type="EnsemblPlants" id="Solyc10g062050.1.1"/>
    </source>
</evidence>
<dbReference type="eggNOG" id="KOG4668">
    <property type="taxonomic scope" value="Eukaryota"/>
</dbReference>
<feature type="region of interest" description="Disordered" evidence="1">
    <location>
        <begin position="1"/>
        <end position="29"/>
    </location>
</feature>
<reference evidence="2" key="1">
    <citation type="journal article" date="2012" name="Nature">
        <title>The tomato genome sequence provides insights into fleshy fruit evolution.</title>
        <authorList>
            <consortium name="Tomato Genome Consortium"/>
        </authorList>
    </citation>
    <scope>NUCLEOTIDE SEQUENCE [LARGE SCALE GENOMIC DNA]</scope>
    <source>
        <strain evidence="2">cv. Heinz 1706</strain>
    </source>
</reference>
<name>K4D1J5_SOLLC</name>
<dbReference type="InParanoid" id="K4D1J5"/>
<organism evidence="2">
    <name type="scientific">Solanum lycopersicum</name>
    <name type="common">Tomato</name>
    <name type="synonym">Lycopersicon esculentum</name>
    <dbReference type="NCBI Taxonomy" id="4081"/>
    <lineage>
        <taxon>Eukaryota</taxon>
        <taxon>Viridiplantae</taxon>
        <taxon>Streptophyta</taxon>
        <taxon>Embryophyta</taxon>
        <taxon>Tracheophyta</taxon>
        <taxon>Spermatophyta</taxon>
        <taxon>Magnoliopsida</taxon>
        <taxon>eudicotyledons</taxon>
        <taxon>Gunneridae</taxon>
        <taxon>Pentapetalae</taxon>
        <taxon>asterids</taxon>
        <taxon>lamiids</taxon>
        <taxon>Solanales</taxon>
        <taxon>Solanaceae</taxon>
        <taxon>Solanoideae</taxon>
        <taxon>Solaneae</taxon>
        <taxon>Solanum</taxon>
        <taxon>Solanum subgen. Lycopersicon</taxon>
    </lineage>
</organism>
<proteinExistence type="predicted"/>